<dbReference type="AlphaFoldDB" id="A0A3B0VGR4"/>
<dbReference type="PROSITE" id="PS51186">
    <property type="entry name" value="GNAT"/>
    <property type="match status" value="1"/>
</dbReference>
<sequence length="147" mass="16829">MIYRPAQASDIAAIKSLIQAAKINPMGLKWQHFIVAVAADDTLVGCGQIKPHRGGSRELASIAVQTGWRRQGIAAAIIQQLLANEQQPVWLTCMNKLVPFYEQFGFVEVENGRLMPRYFRYARRFFSLFQRFNRLPGYLAVMVWVKR</sequence>
<dbReference type="EMBL" id="UOEU01000188">
    <property type="protein sequence ID" value="VAW31256.1"/>
    <property type="molecule type" value="Genomic_DNA"/>
</dbReference>
<proteinExistence type="predicted"/>
<dbReference type="CDD" id="cd04301">
    <property type="entry name" value="NAT_SF"/>
    <property type="match status" value="1"/>
</dbReference>
<accession>A0A3B0VGR4</accession>
<evidence type="ECO:0000313" key="2">
    <source>
        <dbReference type="EMBL" id="VAW31256.1"/>
    </source>
</evidence>
<dbReference type="Pfam" id="PF13673">
    <property type="entry name" value="Acetyltransf_10"/>
    <property type="match status" value="1"/>
</dbReference>
<dbReference type="GO" id="GO:0016747">
    <property type="term" value="F:acyltransferase activity, transferring groups other than amino-acyl groups"/>
    <property type="evidence" value="ECO:0007669"/>
    <property type="project" value="InterPro"/>
</dbReference>
<gene>
    <name evidence="2" type="ORF">MNBD_CHLOROFLEXI01-3926</name>
</gene>
<protein>
    <recommendedName>
        <fullName evidence="1">N-acetyltransferase domain-containing protein</fullName>
    </recommendedName>
</protein>
<dbReference type="InterPro" id="IPR016181">
    <property type="entry name" value="Acyl_CoA_acyltransferase"/>
</dbReference>
<feature type="domain" description="N-acetyltransferase" evidence="1">
    <location>
        <begin position="1"/>
        <end position="133"/>
    </location>
</feature>
<name>A0A3B0VGR4_9ZZZZ</name>
<evidence type="ECO:0000259" key="1">
    <source>
        <dbReference type="PROSITE" id="PS51186"/>
    </source>
</evidence>
<dbReference type="Gene3D" id="3.40.630.30">
    <property type="match status" value="1"/>
</dbReference>
<dbReference type="InterPro" id="IPR000182">
    <property type="entry name" value="GNAT_dom"/>
</dbReference>
<reference evidence="2" key="1">
    <citation type="submission" date="2018-06" db="EMBL/GenBank/DDBJ databases">
        <authorList>
            <person name="Zhirakovskaya E."/>
        </authorList>
    </citation>
    <scope>NUCLEOTIDE SEQUENCE</scope>
</reference>
<organism evidence="2">
    <name type="scientific">hydrothermal vent metagenome</name>
    <dbReference type="NCBI Taxonomy" id="652676"/>
    <lineage>
        <taxon>unclassified sequences</taxon>
        <taxon>metagenomes</taxon>
        <taxon>ecological metagenomes</taxon>
    </lineage>
</organism>
<dbReference type="SUPFAM" id="SSF55729">
    <property type="entry name" value="Acyl-CoA N-acyltransferases (Nat)"/>
    <property type="match status" value="1"/>
</dbReference>